<dbReference type="GO" id="GO:0000976">
    <property type="term" value="F:transcription cis-regulatory region binding"/>
    <property type="evidence" value="ECO:0007669"/>
    <property type="project" value="TreeGrafter"/>
</dbReference>
<dbReference type="GO" id="GO:0005634">
    <property type="term" value="C:nucleus"/>
    <property type="evidence" value="ECO:0007669"/>
    <property type="project" value="TreeGrafter"/>
</dbReference>
<dbReference type="EMBL" id="JX428526">
    <property type="protein sequence ID" value="AFT82707.1"/>
    <property type="molecule type" value="mRNA"/>
</dbReference>
<keyword evidence="3" id="KW-0479">Metal-binding</keyword>
<dbReference type="GO" id="GO:0050793">
    <property type="term" value="P:regulation of developmental process"/>
    <property type="evidence" value="ECO:0007669"/>
    <property type="project" value="TreeGrafter"/>
</dbReference>
<comment type="subcellular location">
    <subcellularLocation>
        <location evidence="1">Cytoplasm</location>
    </subcellularLocation>
</comment>
<feature type="non-terminal residue" evidence="8">
    <location>
        <position position="98"/>
    </location>
</feature>
<reference evidence="8" key="1">
    <citation type="journal article" date="2009" name="Plant Physiol.">
        <title>GRASSIUS: a platform for comparative regulatory genomics across the grasses.</title>
        <authorList>
            <person name="Yilmaz A."/>
            <person name="Nishiyama M.Y.Jr."/>
            <person name="Fuentes B.G."/>
            <person name="Souza G.M."/>
            <person name="Janies D."/>
            <person name="Gray J."/>
            <person name="Grotewold E."/>
        </authorList>
    </citation>
    <scope>NUCLEOTIDE SEQUENCE</scope>
</reference>
<evidence type="ECO:0000259" key="7">
    <source>
        <dbReference type="PROSITE" id="PS51523"/>
    </source>
</evidence>
<feature type="region of interest" description="Disordered" evidence="6">
    <location>
        <begin position="1"/>
        <end position="24"/>
    </location>
</feature>
<evidence type="ECO:0000256" key="1">
    <source>
        <dbReference type="ARBA" id="ARBA00004496"/>
    </source>
</evidence>
<accession>K0DG92</accession>
<keyword evidence="2" id="KW-0963">Cytoplasm</keyword>
<evidence type="ECO:0000313" key="8">
    <source>
        <dbReference type="EMBL" id="AFT82707.1"/>
    </source>
</evidence>
<keyword evidence="5" id="KW-0862">Zinc</keyword>
<name>K0DG92_MAIZE</name>
<dbReference type="Pfam" id="PF04770">
    <property type="entry name" value="ZF-HD_dimer"/>
    <property type="match status" value="1"/>
</dbReference>
<dbReference type="GO" id="GO:0003700">
    <property type="term" value="F:DNA-binding transcription factor activity"/>
    <property type="evidence" value="ECO:0007669"/>
    <property type="project" value="TreeGrafter"/>
</dbReference>
<feature type="domain" description="ZF-HD dimerization-type" evidence="7">
    <location>
        <begin position="30"/>
        <end position="79"/>
    </location>
</feature>
<evidence type="ECO:0000256" key="2">
    <source>
        <dbReference type="ARBA" id="ARBA00022490"/>
    </source>
</evidence>
<dbReference type="GO" id="GO:0008270">
    <property type="term" value="F:zinc ion binding"/>
    <property type="evidence" value="ECO:0007669"/>
    <property type="project" value="UniProtKB-KW"/>
</dbReference>
<dbReference type="GO" id="GO:0005737">
    <property type="term" value="C:cytoplasm"/>
    <property type="evidence" value="ECO:0007669"/>
    <property type="project" value="UniProtKB-SubCell"/>
</dbReference>
<keyword evidence="4" id="KW-0863">Zinc-finger</keyword>
<evidence type="ECO:0000256" key="6">
    <source>
        <dbReference type="SAM" id="MobiDB-lite"/>
    </source>
</evidence>
<evidence type="ECO:0000256" key="4">
    <source>
        <dbReference type="ARBA" id="ARBA00022771"/>
    </source>
</evidence>
<dbReference type="InterPro" id="IPR006456">
    <property type="entry name" value="ZF_HD_homeobox_Cys/His_dimer"/>
</dbReference>
<proteinExistence type="evidence at transcript level"/>
<dbReference type="PANTHER" id="PTHR31948">
    <property type="entry name" value="ZINC-FINGER HOMEODOMAIN PROTEIN 2"/>
    <property type="match status" value="1"/>
</dbReference>
<evidence type="ECO:0000256" key="3">
    <source>
        <dbReference type="ARBA" id="ARBA00022723"/>
    </source>
</evidence>
<sequence>MGPQQGRRSNGGAAARSKQEEEGGAKVVRYRECQRNHAASLGGHAVDGCREFMAAGADGTAAALACAACGCHRSFHRREVEQQPAADCCDCSSTTSGA</sequence>
<dbReference type="AlphaFoldDB" id="K0DG92"/>
<dbReference type="PROSITE" id="PS51523">
    <property type="entry name" value="ZF_HD_DIMER"/>
    <property type="match status" value="1"/>
</dbReference>
<protein>
    <submittedName>
        <fullName evidence="8">ZHD14 ZF-HD type transcription factor</fullName>
    </submittedName>
</protein>
<organism evidence="8">
    <name type="scientific">Zea mays subsp. mays</name>
    <name type="common">maize</name>
    <dbReference type="NCBI Taxonomy" id="381124"/>
    <lineage>
        <taxon>Eukaryota</taxon>
        <taxon>Viridiplantae</taxon>
        <taxon>Streptophyta</taxon>
        <taxon>Embryophyta</taxon>
        <taxon>Tracheophyta</taxon>
        <taxon>Spermatophyta</taxon>
        <taxon>Magnoliopsida</taxon>
        <taxon>Liliopsida</taxon>
        <taxon>Poales</taxon>
        <taxon>Poaceae</taxon>
        <taxon>PACMAD clade</taxon>
        <taxon>Panicoideae</taxon>
        <taxon>Andropogonodae</taxon>
        <taxon>Andropogoneae</taxon>
        <taxon>Tripsacinae</taxon>
        <taxon>Zea</taxon>
    </lineage>
</organism>
<dbReference type="PANTHER" id="PTHR31948:SF162">
    <property type="entry name" value="MINI ZINC FINGER PROTEIN 2"/>
    <property type="match status" value="1"/>
</dbReference>
<dbReference type="NCBIfam" id="TIGR01566">
    <property type="entry name" value="ZF_HD_prot_N"/>
    <property type="match status" value="1"/>
</dbReference>
<evidence type="ECO:0000256" key="5">
    <source>
        <dbReference type="ARBA" id="ARBA00022833"/>
    </source>
</evidence>
<reference evidence="8" key="2">
    <citation type="submission" date="2012-07" db="EMBL/GenBank/DDBJ databases">
        <title>Maize Transcription Factor ORFeome (TFome) Collection.</title>
        <authorList>
            <person name="Gray J."/>
            <person name="Doseff A."/>
            <person name="Grotewold E."/>
        </authorList>
    </citation>
    <scope>NUCLEOTIDE SEQUENCE</scope>
</reference>